<dbReference type="SUPFAM" id="SSF52518">
    <property type="entry name" value="Thiamin diphosphate-binding fold (THDP-binding)"/>
    <property type="match status" value="1"/>
</dbReference>
<evidence type="ECO:0000313" key="3">
    <source>
        <dbReference type="EMBL" id="SPD46778.1"/>
    </source>
</evidence>
<feature type="region of interest" description="Disordered" evidence="1">
    <location>
        <begin position="1"/>
        <end position="23"/>
    </location>
</feature>
<evidence type="ECO:0008006" key="6">
    <source>
        <dbReference type="Google" id="ProtNLM"/>
    </source>
</evidence>
<gene>
    <name evidence="2" type="ORF">CBM2605_A140085</name>
    <name evidence="3" type="ORF">CBM2607_11718</name>
</gene>
<dbReference type="PANTHER" id="PTHR43825">
    <property type="entry name" value="PYRUVATE DEHYDROGENASE E1 COMPONENT"/>
    <property type="match status" value="1"/>
</dbReference>
<evidence type="ECO:0000313" key="5">
    <source>
        <dbReference type="Proteomes" id="UP000256710"/>
    </source>
</evidence>
<evidence type="ECO:0000313" key="2">
    <source>
        <dbReference type="EMBL" id="SOZ34855.1"/>
    </source>
</evidence>
<name>A0A375H7C1_9BURK</name>
<dbReference type="EMBL" id="LT984806">
    <property type="protein sequence ID" value="SPD46778.1"/>
    <property type="molecule type" value="Genomic_DNA"/>
</dbReference>
<dbReference type="Proteomes" id="UP000255168">
    <property type="component" value="Chromosome I"/>
</dbReference>
<organism evidence="3 4">
    <name type="scientific">Cupriavidus neocaledonicus</name>
    <dbReference type="NCBI Taxonomy" id="1040979"/>
    <lineage>
        <taxon>Bacteria</taxon>
        <taxon>Pseudomonadati</taxon>
        <taxon>Pseudomonadota</taxon>
        <taxon>Betaproteobacteria</taxon>
        <taxon>Burkholderiales</taxon>
        <taxon>Burkholderiaceae</taxon>
        <taxon>Cupriavidus</taxon>
    </lineage>
</organism>
<proteinExistence type="predicted"/>
<evidence type="ECO:0000256" key="1">
    <source>
        <dbReference type="SAM" id="MobiDB-lite"/>
    </source>
</evidence>
<dbReference type="PANTHER" id="PTHR43825:SF3">
    <property type="entry name" value="PYRUVATE DEHYDROGENASE E1 COMPONENT"/>
    <property type="match status" value="1"/>
</dbReference>
<sequence length="186" mass="21141">MPARRCRGRPPGLPAIRLSPAGRRPADPLSMRFRRVAWRSRQVSVKEFGENQCRLDARQLDNYRREVGGEGLSSYPHPWLMPDFWQFPTVSMGLGPLMAIYQTRFMKYLQARDIAKTDDRKVWVFLGDGEMDEPESLARSAWRPGSAWATLCSSSTPIFSAWTDRCAATERSCRNWKASSWAPAGG</sequence>
<dbReference type="InterPro" id="IPR029061">
    <property type="entry name" value="THDP-binding"/>
</dbReference>
<keyword evidence="5" id="KW-1185">Reference proteome</keyword>
<dbReference type="AlphaFoldDB" id="A0A375H7C1"/>
<evidence type="ECO:0000313" key="4">
    <source>
        <dbReference type="Proteomes" id="UP000255168"/>
    </source>
</evidence>
<dbReference type="Gene3D" id="3.40.50.970">
    <property type="match status" value="1"/>
</dbReference>
<reference evidence="4 5" key="1">
    <citation type="submission" date="2018-01" db="EMBL/GenBank/DDBJ databases">
        <authorList>
            <person name="Clerissi C."/>
        </authorList>
    </citation>
    <scope>NUCLEOTIDE SEQUENCE [LARGE SCALE GENOMIC DNA]</scope>
    <source>
        <strain evidence="2">Cupriavidus taiwanensis STM 6082</strain>
        <strain evidence="3">Cupriavidus taiwanensis STM 6160</strain>
    </source>
</reference>
<dbReference type="Proteomes" id="UP000256710">
    <property type="component" value="Unassembled WGS sequence"/>
</dbReference>
<accession>A0A375H7C1</accession>
<dbReference type="EMBL" id="OFTC01000006">
    <property type="protein sequence ID" value="SOZ34855.1"/>
    <property type="molecule type" value="Genomic_DNA"/>
</dbReference>
<protein>
    <recommendedName>
        <fullName evidence="6">Transketolase signature 1 domain-containing protein</fullName>
    </recommendedName>
</protein>
<dbReference type="InterPro" id="IPR051157">
    <property type="entry name" value="PDH/Transketolase"/>
</dbReference>